<gene>
    <name evidence="2" type="ORF">CYMTET_45601</name>
</gene>
<evidence type="ECO:0000256" key="1">
    <source>
        <dbReference type="SAM" id="MobiDB-lite"/>
    </source>
</evidence>
<evidence type="ECO:0000313" key="2">
    <source>
        <dbReference type="EMBL" id="KAK3244804.1"/>
    </source>
</evidence>
<comment type="caution">
    <text evidence="2">The sequence shown here is derived from an EMBL/GenBank/DDBJ whole genome shotgun (WGS) entry which is preliminary data.</text>
</comment>
<name>A0AAE0BZA4_9CHLO</name>
<keyword evidence="3" id="KW-1185">Reference proteome</keyword>
<protein>
    <submittedName>
        <fullName evidence="2">Uncharacterized protein</fullName>
    </submittedName>
</protein>
<dbReference type="Proteomes" id="UP001190700">
    <property type="component" value="Unassembled WGS sequence"/>
</dbReference>
<reference evidence="2 3" key="1">
    <citation type="journal article" date="2015" name="Genome Biol. Evol.">
        <title>Comparative Genomics of a Bacterivorous Green Alga Reveals Evolutionary Causalities and Consequences of Phago-Mixotrophic Mode of Nutrition.</title>
        <authorList>
            <person name="Burns J.A."/>
            <person name="Paasch A."/>
            <person name="Narechania A."/>
            <person name="Kim E."/>
        </authorList>
    </citation>
    <scope>NUCLEOTIDE SEQUENCE [LARGE SCALE GENOMIC DNA]</scope>
    <source>
        <strain evidence="2 3">PLY_AMNH</strain>
    </source>
</reference>
<accession>A0AAE0BZA4</accession>
<evidence type="ECO:0000313" key="3">
    <source>
        <dbReference type="Proteomes" id="UP001190700"/>
    </source>
</evidence>
<feature type="region of interest" description="Disordered" evidence="1">
    <location>
        <begin position="28"/>
        <end position="79"/>
    </location>
</feature>
<dbReference type="EMBL" id="LGRX02031403">
    <property type="protein sequence ID" value="KAK3244804.1"/>
    <property type="molecule type" value="Genomic_DNA"/>
</dbReference>
<sequence length="495" mass="55045">MVSHSKKATCRICHKEVRKDYMETHLKKKHGATLTKEAPPISSIFKRSGSNTVDAAGEPLPTSTDQNEPGNEDLDPASNPLKRARVSMEDQSTSLSDEAPASRTGLATVVQVLSILTMLTNMRLENTELRTSINDLPNLVAKAVATQLEPAAKTSASLLSVKHSVRHCNTVEAIIETFHMTSYPADEVFVCKVCFKHSSLSPKQVCSGVNRKSVGIFSSNSLLKNVKPRIITHYTSAVHEWCSEYENKQQLAITQQRAIGLTLGRLALETIVEAHSYCSYERAVLRQHLIGTRVGNLNHGRDFVRKLLPCFYNVVVRRVIAWFRALDPATLRVTLFALNADKVTEFRRTGQVVGAIGFDRGELKAILLGDPPVTEGHDGEGVATNIFKVLQDVYCFTVFQLRAQLTRFAFDGQYFGLDVPSILCRKIGTSVSWTMPGWDGGHRTELVLGDVRKDEVLTWYKELPEILSQIQSKFAYGKKLREASRSLSEVKTEVV</sequence>
<organism evidence="2 3">
    <name type="scientific">Cymbomonas tetramitiformis</name>
    <dbReference type="NCBI Taxonomy" id="36881"/>
    <lineage>
        <taxon>Eukaryota</taxon>
        <taxon>Viridiplantae</taxon>
        <taxon>Chlorophyta</taxon>
        <taxon>Pyramimonadophyceae</taxon>
        <taxon>Pyramimonadales</taxon>
        <taxon>Pyramimonadaceae</taxon>
        <taxon>Cymbomonas</taxon>
    </lineage>
</organism>
<dbReference type="AlphaFoldDB" id="A0AAE0BZA4"/>
<proteinExistence type="predicted"/>